<evidence type="ECO:0000313" key="2">
    <source>
        <dbReference type="EMBL" id="KAF2579607.1"/>
    </source>
</evidence>
<name>A0A8S9JEB5_BRACR</name>
<comment type="caution">
    <text evidence="2">The sequence shown here is derived from an EMBL/GenBank/DDBJ whole genome shotgun (WGS) entry which is preliminary data.</text>
</comment>
<reference evidence="2" key="1">
    <citation type="submission" date="2019-12" db="EMBL/GenBank/DDBJ databases">
        <title>Genome sequencing and annotation of Brassica cretica.</title>
        <authorList>
            <person name="Studholme D.J."/>
            <person name="Sarris P.F."/>
        </authorList>
    </citation>
    <scope>NUCLEOTIDE SEQUENCE</scope>
    <source>
        <strain evidence="2">PFS-001/15</strain>
        <tissue evidence="2">Leaf</tissue>
    </source>
</reference>
<evidence type="ECO:0000313" key="3">
    <source>
        <dbReference type="Proteomes" id="UP000712281"/>
    </source>
</evidence>
<gene>
    <name evidence="2" type="ORF">F2Q68_00005461</name>
</gene>
<evidence type="ECO:0000256" key="1">
    <source>
        <dbReference type="SAM" id="MobiDB-lite"/>
    </source>
</evidence>
<accession>A0A8S9JEB5</accession>
<dbReference type="AlphaFoldDB" id="A0A8S9JEB5"/>
<protein>
    <submittedName>
        <fullName evidence="2">Uncharacterized protein</fullName>
    </submittedName>
</protein>
<sequence>MRDELEPEDDELNPTSPRYGSIDNSKLGIASDKLEPRDELGMTGNKLRTKTYELETKAELDPTNGKLVPSTSDTTLIAIAKLGSATTDIDNPDSELSLAWPTLETRASRPHSFTNEESEAATDELELEAAINKLRASDELGTADKFGISSNEIGATIDELGTTGDERRIFNSELGAAIDELGTTGDELVIFNNELGAAIDKLGTTEDELGAAIDELGMTEDELGTTIDEFGTTGDELGTTGDELSSSFNELSLFFLTPQTHDQNPSFFKKKKVSAGR</sequence>
<dbReference type="EMBL" id="QGKW02001660">
    <property type="protein sequence ID" value="KAF2579607.1"/>
    <property type="molecule type" value="Genomic_DNA"/>
</dbReference>
<feature type="compositionally biased region" description="Acidic residues" evidence="1">
    <location>
        <begin position="1"/>
        <end position="12"/>
    </location>
</feature>
<feature type="region of interest" description="Disordered" evidence="1">
    <location>
        <begin position="1"/>
        <end position="47"/>
    </location>
</feature>
<organism evidence="2 3">
    <name type="scientific">Brassica cretica</name>
    <name type="common">Mustard</name>
    <dbReference type="NCBI Taxonomy" id="69181"/>
    <lineage>
        <taxon>Eukaryota</taxon>
        <taxon>Viridiplantae</taxon>
        <taxon>Streptophyta</taxon>
        <taxon>Embryophyta</taxon>
        <taxon>Tracheophyta</taxon>
        <taxon>Spermatophyta</taxon>
        <taxon>Magnoliopsida</taxon>
        <taxon>eudicotyledons</taxon>
        <taxon>Gunneridae</taxon>
        <taxon>Pentapetalae</taxon>
        <taxon>rosids</taxon>
        <taxon>malvids</taxon>
        <taxon>Brassicales</taxon>
        <taxon>Brassicaceae</taxon>
        <taxon>Brassiceae</taxon>
        <taxon>Brassica</taxon>
    </lineage>
</organism>
<proteinExistence type="predicted"/>
<dbReference type="Proteomes" id="UP000712281">
    <property type="component" value="Unassembled WGS sequence"/>
</dbReference>
<feature type="compositionally biased region" description="Polar residues" evidence="1">
    <location>
        <begin position="13"/>
        <end position="24"/>
    </location>
</feature>